<sequence length="294" mass="30938">MALLALALLALAGNSLLCRAALLTFHTDPALFTGLRIASGCVALALLVWLTQGKHVPAAGKSAAAYTLLSASVLYLYFLGFSYAYITLDTGTGALVLFGCVQLTMSVASLWRGQRLQLTQWVGMSLAMSGLYLLVAKGISGGEWHGYVFMAAAGLGWGIYTLLGRNSLAPVRDTYRNFLACLPLCGLSCAALLSFGYPLEWQWHWGGLLAVLSGAITSALGYALWFYVVRDLDRASAGICQLTVPLLAAGGGALLLGEPFTATMFIGALLILGGVLLSLLTAPRRQATNAAPEP</sequence>
<evidence type="ECO:0000256" key="1">
    <source>
        <dbReference type="ARBA" id="ARBA00004141"/>
    </source>
</evidence>
<feature type="chain" id="PRO_5002948968" evidence="6">
    <location>
        <begin position="21"/>
        <end position="294"/>
    </location>
</feature>
<feature type="transmembrane region" description="Helical" evidence="5">
    <location>
        <begin position="262"/>
        <end position="282"/>
    </location>
</feature>
<feature type="transmembrane region" description="Helical" evidence="5">
    <location>
        <begin position="30"/>
        <end position="51"/>
    </location>
</feature>
<evidence type="ECO:0000256" key="2">
    <source>
        <dbReference type="ARBA" id="ARBA00022692"/>
    </source>
</evidence>
<comment type="subcellular location">
    <subcellularLocation>
        <location evidence="1">Membrane</location>
        <topology evidence="1">Multi-pass membrane protein</topology>
    </subcellularLocation>
</comment>
<dbReference type="InterPro" id="IPR037185">
    <property type="entry name" value="EmrE-like"/>
</dbReference>
<keyword evidence="6" id="KW-0732">Signal</keyword>
<evidence type="ECO:0000256" key="5">
    <source>
        <dbReference type="SAM" id="Phobius"/>
    </source>
</evidence>
<feature type="transmembrane region" description="Helical" evidence="5">
    <location>
        <begin position="92"/>
        <end position="111"/>
    </location>
</feature>
<feature type="transmembrane region" description="Helical" evidence="5">
    <location>
        <begin position="175"/>
        <end position="197"/>
    </location>
</feature>
<feature type="transmembrane region" description="Helical" evidence="5">
    <location>
        <begin position="118"/>
        <end position="138"/>
    </location>
</feature>
<evidence type="ECO:0000313" key="8">
    <source>
        <dbReference type="EMBL" id="ACR12631.1"/>
    </source>
</evidence>
<dbReference type="eggNOG" id="COG0697">
    <property type="taxonomic scope" value="Bacteria"/>
</dbReference>
<accession>C5BM39</accession>
<feature type="transmembrane region" description="Helical" evidence="5">
    <location>
        <begin position="235"/>
        <end position="256"/>
    </location>
</feature>
<dbReference type="InterPro" id="IPR000620">
    <property type="entry name" value="EamA_dom"/>
</dbReference>
<proteinExistence type="predicted"/>
<feature type="transmembrane region" description="Helical" evidence="5">
    <location>
        <begin position="203"/>
        <end position="228"/>
    </location>
</feature>
<feature type="domain" description="EamA" evidence="7">
    <location>
        <begin position="146"/>
        <end position="279"/>
    </location>
</feature>
<reference evidence="8 9" key="1">
    <citation type="journal article" date="2009" name="PLoS ONE">
        <title>The complete genome of Teredinibacter turnerae T7901: an intracellular endosymbiont of marine wood-boring bivalves (shipworms).</title>
        <authorList>
            <person name="Yang J.C."/>
            <person name="Madupu R."/>
            <person name="Durkin A.S."/>
            <person name="Ekborg N.A."/>
            <person name="Pedamallu C.S."/>
            <person name="Hostetler J.B."/>
            <person name="Radune D."/>
            <person name="Toms B.S."/>
            <person name="Henrissat B."/>
            <person name="Coutinho P.M."/>
            <person name="Schwarz S."/>
            <person name="Field L."/>
            <person name="Trindade-Silva A.E."/>
            <person name="Soares C.A.G."/>
            <person name="Elshahawi S."/>
            <person name="Hanora A."/>
            <person name="Schmidt E.W."/>
            <person name="Haygood M.G."/>
            <person name="Posfai J."/>
            <person name="Benner J."/>
            <person name="Madinger C."/>
            <person name="Nove J."/>
            <person name="Anton B."/>
            <person name="Chaudhary K."/>
            <person name="Foster J."/>
            <person name="Holman A."/>
            <person name="Kumar S."/>
            <person name="Lessard P.A."/>
            <person name="Luyten Y.A."/>
            <person name="Slatko B."/>
            <person name="Wood N."/>
            <person name="Wu B."/>
            <person name="Teplitski M."/>
            <person name="Mougous J.D."/>
            <person name="Ward N."/>
            <person name="Eisen J.A."/>
            <person name="Badger J.H."/>
            <person name="Distel D.L."/>
        </authorList>
    </citation>
    <scope>NUCLEOTIDE SEQUENCE [LARGE SCALE GENOMIC DNA]</scope>
    <source>
        <strain evidence="9">ATCC 39867 / T7901</strain>
    </source>
</reference>
<dbReference type="EMBL" id="CP001614">
    <property type="protein sequence ID" value="ACR12631.1"/>
    <property type="molecule type" value="Genomic_DNA"/>
</dbReference>
<feature type="transmembrane region" description="Helical" evidence="5">
    <location>
        <begin position="144"/>
        <end position="163"/>
    </location>
</feature>
<dbReference type="PANTHER" id="PTHR32322">
    <property type="entry name" value="INNER MEMBRANE TRANSPORTER"/>
    <property type="match status" value="1"/>
</dbReference>
<dbReference type="GO" id="GO:0016020">
    <property type="term" value="C:membrane"/>
    <property type="evidence" value="ECO:0007669"/>
    <property type="project" value="UniProtKB-SubCell"/>
</dbReference>
<gene>
    <name evidence="8" type="ordered locus">TERTU_0291</name>
</gene>
<dbReference type="PANTHER" id="PTHR32322:SF9">
    <property type="entry name" value="AMINO-ACID METABOLITE EFFLUX PUMP-RELATED"/>
    <property type="match status" value="1"/>
</dbReference>
<dbReference type="HOGENOM" id="CLU_069324_0_0_6"/>
<dbReference type="SUPFAM" id="SSF103481">
    <property type="entry name" value="Multidrug resistance efflux transporter EmrE"/>
    <property type="match status" value="2"/>
</dbReference>
<dbReference type="KEGG" id="ttu:TERTU_0291"/>
<protein>
    <submittedName>
        <fullName evidence="8">Membrane protein</fullName>
    </submittedName>
</protein>
<dbReference type="Pfam" id="PF00892">
    <property type="entry name" value="EamA"/>
    <property type="match status" value="1"/>
</dbReference>
<feature type="transmembrane region" description="Helical" evidence="5">
    <location>
        <begin position="63"/>
        <end position="86"/>
    </location>
</feature>
<evidence type="ECO:0000256" key="4">
    <source>
        <dbReference type="ARBA" id="ARBA00023136"/>
    </source>
</evidence>
<dbReference type="STRING" id="377629.TERTU_0291"/>
<keyword evidence="3 5" id="KW-1133">Transmembrane helix</keyword>
<evidence type="ECO:0000259" key="7">
    <source>
        <dbReference type="Pfam" id="PF00892"/>
    </source>
</evidence>
<evidence type="ECO:0000313" key="9">
    <source>
        <dbReference type="Proteomes" id="UP000009080"/>
    </source>
</evidence>
<keyword evidence="9" id="KW-1185">Reference proteome</keyword>
<feature type="signal peptide" evidence="6">
    <location>
        <begin position="1"/>
        <end position="20"/>
    </location>
</feature>
<dbReference type="InterPro" id="IPR050638">
    <property type="entry name" value="AA-Vitamin_Transporters"/>
</dbReference>
<dbReference type="Proteomes" id="UP000009080">
    <property type="component" value="Chromosome"/>
</dbReference>
<keyword evidence="2 5" id="KW-0812">Transmembrane</keyword>
<dbReference type="AlphaFoldDB" id="C5BM39"/>
<keyword evidence="4 5" id="KW-0472">Membrane</keyword>
<evidence type="ECO:0000256" key="6">
    <source>
        <dbReference type="SAM" id="SignalP"/>
    </source>
</evidence>
<name>C5BM39_TERTT</name>
<organism evidence="8 9">
    <name type="scientific">Teredinibacter turnerae (strain ATCC 39867 / T7901)</name>
    <dbReference type="NCBI Taxonomy" id="377629"/>
    <lineage>
        <taxon>Bacteria</taxon>
        <taxon>Pseudomonadati</taxon>
        <taxon>Pseudomonadota</taxon>
        <taxon>Gammaproteobacteria</taxon>
        <taxon>Cellvibrionales</taxon>
        <taxon>Cellvibrionaceae</taxon>
        <taxon>Teredinibacter</taxon>
    </lineage>
</organism>
<evidence type="ECO:0000256" key="3">
    <source>
        <dbReference type="ARBA" id="ARBA00022989"/>
    </source>
</evidence>